<dbReference type="OrthoDB" id="6133291at2759"/>
<dbReference type="PROSITE" id="PS50105">
    <property type="entry name" value="SAM_DOMAIN"/>
    <property type="match status" value="1"/>
</dbReference>
<name>A0A8B8E4W3_CRAVI</name>
<reference evidence="3" key="1">
    <citation type="submission" date="2025-08" db="UniProtKB">
        <authorList>
            <consortium name="RefSeq"/>
        </authorList>
    </citation>
    <scope>IDENTIFICATION</scope>
    <source>
        <tissue evidence="3">Whole sample</tissue>
    </source>
</reference>
<dbReference type="PANTHER" id="PTHR46829:SF1">
    <property type="entry name" value="STERILE ALPHA MOTIF DOMAIN-CONTAINING PROTEIN 15"/>
    <property type="match status" value="1"/>
</dbReference>
<dbReference type="GeneID" id="111131807"/>
<dbReference type="InterPro" id="IPR001660">
    <property type="entry name" value="SAM"/>
</dbReference>
<keyword evidence="2" id="KW-1185">Reference proteome</keyword>
<protein>
    <submittedName>
        <fullName evidence="3">Sterile alpha motif domain-containing protein 15-like</fullName>
    </submittedName>
</protein>
<accession>A0A8B8E4W3</accession>
<sequence length="150" mass="17262">MTSLTGKMSSTIRRLSRAEAADIRSNIPTAVFWSDIEVADWIEQSGFPQYKQCFLANFVTGRRLIAVDASSLPEMGVQHFEHIKQITELIRNLLGMPKSPQCREVRMSDPRIAYLELKRKTGKEIDSITYNSFLFEHRHLFPVRRKSGSM</sequence>
<dbReference type="SMART" id="SM00454">
    <property type="entry name" value="SAM"/>
    <property type="match status" value="1"/>
</dbReference>
<dbReference type="Pfam" id="PF00536">
    <property type="entry name" value="SAM_1"/>
    <property type="match status" value="1"/>
</dbReference>
<dbReference type="AlphaFoldDB" id="A0A8B8E4W3"/>
<feature type="domain" description="SAM" evidence="1">
    <location>
        <begin position="33"/>
        <end position="96"/>
    </location>
</feature>
<evidence type="ECO:0000313" key="2">
    <source>
        <dbReference type="Proteomes" id="UP000694844"/>
    </source>
</evidence>
<evidence type="ECO:0000259" key="1">
    <source>
        <dbReference type="PROSITE" id="PS50105"/>
    </source>
</evidence>
<gene>
    <name evidence="3" type="primary">LOC111131807</name>
</gene>
<dbReference type="KEGG" id="cvn:111131807"/>
<dbReference type="RefSeq" id="XP_022335230.1">
    <property type="nucleotide sequence ID" value="XM_022479522.1"/>
</dbReference>
<evidence type="ECO:0000313" key="3">
    <source>
        <dbReference type="RefSeq" id="XP_022335230.1"/>
    </source>
</evidence>
<dbReference type="PANTHER" id="PTHR46829">
    <property type="entry name" value="STERILE ALPHA MOTIF DOMAIN-CONTAINING PROTEIN 15"/>
    <property type="match status" value="1"/>
</dbReference>
<dbReference type="Gene3D" id="1.10.150.50">
    <property type="entry name" value="Transcription Factor, Ets-1"/>
    <property type="match status" value="1"/>
</dbReference>
<organism evidence="2 3">
    <name type="scientific">Crassostrea virginica</name>
    <name type="common">Eastern oyster</name>
    <dbReference type="NCBI Taxonomy" id="6565"/>
    <lineage>
        <taxon>Eukaryota</taxon>
        <taxon>Metazoa</taxon>
        <taxon>Spiralia</taxon>
        <taxon>Lophotrochozoa</taxon>
        <taxon>Mollusca</taxon>
        <taxon>Bivalvia</taxon>
        <taxon>Autobranchia</taxon>
        <taxon>Pteriomorphia</taxon>
        <taxon>Ostreida</taxon>
        <taxon>Ostreoidea</taxon>
        <taxon>Ostreidae</taxon>
        <taxon>Crassostrea</taxon>
    </lineage>
</organism>
<proteinExistence type="predicted"/>
<dbReference type="Proteomes" id="UP000694844">
    <property type="component" value="Chromosome 4"/>
</dbReference>
<dbReference type="SUPFAM" id="SSF47769">
    <property type="entry name" value="SAM/Pointed domain"/>
    <property type="match status" value="1"/>
</dbReference>
<dbReference type="InterPro" id="IPR013761">
    <property type="entry name" value="SAM/pointed_sf"/>
</dbReference>